<comment type="caution">
    <text evidence="7">The sequence shown here is derived from an EMBL/GenBank/DDBJ whole genome shotgun (WGS) entry which is preliminary data.</text>
</comment>
<dbReference type="GO" id="GO:0061630">
    <property type="term" value="F:ubiquitin protein ligase activity"/>
    <property type="evidence" value="ECO:0007669"/>
    <property type="project" value="TreeGrafter"/>
</dbReference>
<evidence type="ECO:0000256" key="5">
    <source>
        <dbReference type="ARBA" id="ARBA00023136"/>
    </source>
</evidence>
<gene>
    <name evidence="7" type="ORF">MONAX_5E005155</name>
</gene>
<evidence type="ECO:0000256" key="1">
    <source>
        <dbReference type="ARBA" id="ARBA00004141"/>
    </source>
</evidence>
<keyword evidence="3" id="KW-0479">Metal-binding</keyword>
<evidence type="ECO:0000256" key="2">
    <source>
        <dbReference type="ARBA" id="ARBA00022692"/>
    </source>
</evidence>
<accession>A0A5E4BB60</accession>
<dbReference type="InterPro" id="IPR040176">
    <property type="entry name" value="RNF121/RNF175"/>
</dbReference>
<keyword evidence="8" id="KW-1185">Reference proteome</keyword>
<keyword evidence="2 6" id="KW-0812">Transmembrane</keyword>
<proteinExistence type="predicted"/>
<evidence type="ECO:0000313" key="7">
    <source>
        <dbReference type="EMBL" id="VTJ66190.1"/>
    </source>
</evidence>
<dbReference type="AlphaFoldDB" id="A0A5E4BB60"/>
<keyword evidence="5 6" id="KW-0472">Membrane</keyword>
<dbReference type="GO" id="GO:0036503">
    <property type="term" value="P:ERAD pathway"/>
    <property type="evidence" value="ECO:0007669"/>
    <property type="project" value="TreeGrafter"/>
</dbReference>
<dbReference type="GO" id="GO:0046872">
    <property type="term" value="F:metal ion binding"/>
    <property type="evidence" value="ECO:0007669"/>
    <property type="project" value="UniProtKB-KW"/>
</dbReference>
<name>A0A5E4BB60_MARMO</name>
<protein>
    <submittedName>
        <fullName evidence="7">Uncharacterized protein</fullName>
    </submittedName>
</protein>
<dbReference type="Proteomes" id="UP000335636">
    <property type="component" value="Unassembled WGS sequence"/>
</dbReference>
<evidence type="ECO:0000256" key="4">
    <source>
        <dbReference type="ARBA" id="ARBA00022989"/>
    </source>
</evidence>
<comment type="subcellular location">
    <subcellularLocation>
        <location evidence="1">Membrane</location>
        <topology evidence="1">Multi-pass membrane protein</topology>
    </subcellularLocation>
</comment>
<dbReference type="PANTHER" id="PTHR13407:SF2">
    <property type="entry name" value="RING FINGER PROTEIN 175"/>
    <property type="match status" value="1"/>
</dbReference>
<dbReference type="PANTHER" id="PTHR13407">
    <property type="entry name" value="RNF121 PROTEIN"/>
    <property type="match status" value="1"/>
</dbReference>
<reference evidence="7" key="1">
    <citation type="submission" date="2019-04" db="EMBL/GenBank/DDBJ databases">
        <authorList>
            <person name="Alioto T."/>
            <person name="Alioto T."/>
        </authorList>
    </citation>
    <scope>NUCLEOTIDE SEQUENCE [LARGE SCALE GENOMIC DNA]</scope>
</reference>
<dbReference type="EMBL" id="CABDUW010000335">
    <property type="protein sequence ID" value="VTJ66190.1"/>
    <property type="molecule type" value="Genomic_DNA"/>
</dbReference>
<evidence type="ECO:0000313" key="8">
    <source>
        <dbReference type="Proteomes" id="UP000335636"/>
    </source>
</evidence>
<organism evidence="7 8">
    <name type="scientific">Marmota monax</name>
    <name type="common">Woodchuck</name>
    <dbReference type="NCBI Taxonomy" id="9995"/>
    <lineage>
        <taxon>Eukaryota</taxon>
        <taxon>Metazoa</taxon>
        <taxon>Chordata</taxon>
        <taxon>Craniata</taxon>
        <taxon>Vertebrata</taxon>
        <taxon>Euteleostomi</taxon>
        <taxon>Mammalia</taxon>
        <taxon>Eutheria</taxon>
        <taxon>Euarchontoglires</taxon>
        <taxon>Glires</taxon>
        <taxon>Rodentia</taxon>
        <taxon>Sciuromorpha</taxon>
        <taxon>Sciuridae</taxon>
        <taxon>Xerinae</taxon>
        <taxon>Marmotini</taxon>
        <taxon>Marmota</taxon>
    </lineage>
</organism>
<keyword evidence="4 6" id="KW-1133">Transmembrane helix</keyword>
<dbReference type="GO" id="GO:0005789">
    <property type="term" value="C:endoplasmic reticulum membrane"/>
    <property type="evidence" value="ECO:0007669"/>
    <property type="project" value="TreeGrafter"/>
</dbReference>
<evidence type="ECO:0000256" key="6">
    <source>
        <dbReference type="SAM" id="Phobius"/>
    </source>
</evidence>
<feature type="transmembrane region" description="Helical" evidence="6">
    <location>
        <begin position="24"/>
        <end position="44"/>
    </location>
</feature>
<dbReference type="GO" id="GO:0000139">
    <property type="term" value="C:Golgi membrane"/>
    <property type="evidence" value="ECO:0007669"/>
    <property type="project" value="TreeGrafter"/>
</dbReference>
<sequence>MTSFAGYSLQQERMYKMHRGHESMHVEMILIFLCTLVVAQVVLVQWRQRHGRSYNVSHPWLLEAHFSFSLPRCSFVTTLCPYCFGLNQWFSSRYNSVPKRSLTMSGNILDCHDLVGVSGWMRRGTATEIWWVESKDAGQLPTMEGGSPVQK</sequence>
<evidence type="ECO:0000256" key="3">
    <source>
        <dbReference type="ARBA" id="ARBA00022723"/>
    </source>
</evidence>